<evidence type="ECO:0000259" key="2">
    <source>
        <dbReference type="Pfam" id="PF01182"/>
    </source>
</evidence>
<dbReference type="SUPFAM" id="SSF100950">
    <property type="entry name" value="NagB/RpiA/CoA transferase-like"/>
    <property type="match status" value="1"/>
</dbReference>
<dbReference type="EMBL" id="ALZR01000094">
    <property type="protein sequence ID" value="EJV14511.1"/>
    <property type="molecule type" value="Genomic_DNA"/>
</dbReference>
<dbReference type="GO" id="GO:0004342">
    <property type="term" value="F:glucosamine-6-phosphate deaminase activity"/>
    <property type="evidence" value="ECO:0007669"/>
    <property type="project" value="InterPro"/>
</dbReference>
<name>A0AAV3GIP6_ENTFL</name>
<dbReference type="Pfam" id="PF01182">
    <property type="entry name" value="Glucosamine_iso"/>
    <property type="match status" value="1"/>
</dbReference>
<gene>
    <name evidence="3" type="ORF">HMPREF1336_02511</name>
</gene>
<keyword evidence="1" id="KW-0119">Carbohydrate metabolism</keyword>
<dbReference type="InterPro" id="IPR004547">
    <property type="entry name" value="Glucosamine6P_isomerase"/>
</dbReference>
<organism evidence="3 4">
    <name type="scientific">Enterococcus faecalis ERV63</name>
    <dbReference type="NCBI Taxonomy" id="1134793"/>
    <lineage>
        <taxon>Bacteria</taxon>
        <taxon>Bacillati</taxon>
        <taxon>Bacillota</taxon>
        <taxon>Bacilli</taxon>
        <taxon>Lactobacillales</taxon>
        <taxon>Enterococcaceae</taxon>
        <taxon>Enterococcus</taxon>
    </lineage>
</organism>
<evidence type="ECO:0000313" key="3">
    <source>
        <dbReference type="EMBL" id="EJV14511.1"/>
    </source>
</evidence>
<sequence length="237" mass="26413">MECASMKILIKQDFDAMSEWAKMLLLSTMSQDKRVNLSITAGKTPTLVYQKLASIVKNSSDFDNVHYYNFDEIPVPHQKEGITLTDLRTLYLTPAEISEQNIHPLTVENFQQQEQRIADAGGLDLMLIGLGADGHFCGNMPTTTHFKNETYQVTVTGSEPWFVPEMMQPGMTFVTMGPASIMKVKHLVLIVNGEQKAQMVKQVLQGPVTETYPASILQLHPNLTVLLDEAAASQLEK</sequence>
<dbReference type="AlphaFoldDB" id="A0AAV3GIP6"/>
<dbReference type="PANTHER" id="PTHR42892:SF1">
    <property type="entry name" value="GLUCOSAMINE-6-PHOSPHATE ISOMERASE"/>
    <property type="match status" value="1"/>
</dbReference>
<dbReference type="GO" id="GO:0016853">
    <property type="term" value="F:isomerase activity"/>
    <property type="evidence" value="ECO:0007669"/>
    <property type="project" value="UniProtKB-KW"/>
</dbReference>
<protein>
    <submittedName>
        <fullName evidence="3">Glucosamine-6-phosphate isomerase/6-phosphogluconolactonase</fullName>
    </submittedName>
</protein>
<comment type="caution">
    <text evidence="3">The sequence shown here is derived from an EMBL/GenBank/DDBJ whole genome shotgun (WGS) entry which is preliminary data.</text>
</comment>
<reference evidence="3 4" key="1">
    <citation type="submission" date="2012-04" db="EMBL/GenBank/DDBJ databases">
        <authorList>
            <person name="Weinstock G."/>
            <person name="Sodergren E."/>
            <person name="Lobos E.A."/>
            <person name="Fulton L."/>
            <person name="Fulton R."/>
            <person name="Courtney L."/>
            <person name="Fronick C."/>
            <person name="O'Laughlin M."/>
            <person name="Godfrey J."/>
            <person name="Wilson R.M."/>
            <person name="Miner T."/>
            <person name="Farmer C."/>
            <person name="Delehaunty K."/>
            <person name="Cordes M."/>
            <person name="Minx P."/>
            <person name="Tomlinson C."/>
            <person name="Chen J."/>
            <person name="Wollam A."/>
            <person name="Pepin K.H."/>
            <person name="Bhonagiri V."/>
            <person name="Zhang X."/>
            <person name="Suruliraj S."/>
            <person name="Warren W."/>
            <person name="Mitreva M."/>
            <person name="Mardis E.R."/>
            <person name="Wilson R.K."/>
        </authorList>
    </citation>
    <scope>NUCLEOTIDE SEQUENCE [LARGE SCALE GENOMIC DNA]</scope>
    <source>
        <strain evidence="3 4">ERV63</strain>
    </source>
</reference>
<dbReference type="NCBIfam" id="NF009022">
    <property type="entry name" value="PRK12358.1"/>
    <property type="match status" value="1"/>
</dbReference>
<evidence type="ECO:0000313" key="4">
    <source>
        <dbReference type="Proteomes" id="UP000004117"/>
    </source>
</evidence>
<accession>A0AAV3GIP6</accession>
<evidence type="ECO:0000256" key="1">
    <source>
        <dbReference type="ARBA" id="ARBA00023277"/>
    </source>
</evidence>
<dbReference type="GO" id="GO:0006044">
    <property type="term" value="P:N-acetylglucosamine metabolic process"/>
    <property type="evidence" value="ECO:0007669"/>
    <property type="project" value="InterPro"/>
</dbReference>
<keyword evidence="3" id="KW-0413">Isomerase</keyword>
<feature type="domain" description="Glucosamine/galactosamine-6-phosphate isomerase" evidence="2">
    <location>
        <begin position="16"/>
        <end position="218"/>
    </location>
</feature>
<dbReference type="Proteomes" id="UP000004117">
    <property type="component" value="Unassembled WGS sequence"/>
</dbReference>
<dbReference type="Gene3D" id="3.40.50.1360">
    <property type="match status" value="1"/>
</dbReference>
<dbReference type="PANTHER" id="PTHR42892">
    <property type="entry name" value="GLUCOSAMINE-6-PHOSPHATE DEAMINASE-LIKE PROTEIN BT_0258-RELATED"/>
    <property type="match status" value="1"/>
</dbReference>
<dbReference type="PROSITE" id="PS01161">
    <property type="entry name" value="GLC_GALNAC_ISOMERASE"/>
    <property type="match status" value="1"/>
</dbReference>
<dbReference type="GO" id="GO:0005975">
    <property type="term" value="P:carbohydrate metabolic process"/>
    <property type="evidence" value="ECO:0007669"/>
    <property type="project" value="InterPro"/>
</dbReference>
<dbReference type="InterPro" id="IPR052960">
    <property type="entry name" value="GlcN6P_deaminase-like"/>
</dbReference>
<dbReference type="InterPro" id="IPR018321">
    <property type="entry name" value="Glucosamine6P_isomerase_CS"/>
</dbReference>
<dbReference type="CDD" id="cd01399">
    <property type="entry name" value="GlcN6P_deaminase"/>
    <property type="match status" value="1"/>
</dbReference>
<dbReference type="InterPro" id="IPR037171">
    <property type="entry name" value="NagB/RpiA_transferase-like"/>
</dbReference>
<dbReference type="InterPro" id="IPR006148">
    <property type="entry name" value="Glc/Gal-6P_isomerase"/>
</dbReference>
<proteinExistence type="predicted"/>